<evidence type="ECO:0000256" key="3">
    <source>
        <dbReference type="ARBA" id="ARBA00023027"/>
    </source>
</evidence>
<dbReference type="Gene3D" id="3.40.50.720">
    <property type="entry name" value="NAD(P)-binding Rossmann-like Domain"/>
    <property type="match status" value="2"/>
</dbReference>
<dbReference type="FunFam" id="3.40.50.720:FF:000213">
    <property type="entry name" value="Putative 2-hydroxyacid dehydrogenase"/>
    <property type="match status" value="1"/>
</dbReference>
<keyword evidence="8" id="KW-1185">Reference proteome</keyword>
<proteinExistence type="inferred from homology"/>
<dbReference type="InterPro" id="IPR006139">
    <property type="entry name" value="D-isomer_2_OHA_DH_cat_dom"/>
</dbReference>
<reference evidence="7" key="1">
    <citation type="submission" date="2022-03" db="EMBL/GenBank/DDBJ databases">
        <title>A functionally conserved STORR gene fusion in Papaver species that diverged 16.8 million years ago.</title>
        <authorList>
            <person name="Catania T."/>
        </authorList>
    </citation>
    <scope>NUCLEOTIDE SEQUENCE</scope>
    <source>
        <strain evidence="7">S-191538</strain>
    </source>
</reference>
<evidence type="ECO:0000256" key="1">
    <source>
        <dbReference type="ARBA" id="ARBA00022857"/>
    </source>
</evidence>
<evidence type="ECO:0000259" key="5">
    <source>
        <dbReference type="Pfam" id="PF00389"/>
    </source>
</evidence>
<organism evidence="7 8">
    <name type="scientific">Papaver nudicaule</name>
    <name type="common">Iceland poppy</name>
    <dbReference type="NCBI Taxonomy" id="74823"/>
    <lineage>
        <taxon>Eukaryota</taxon>
        <taxon>Viridiplantae</taxon>
        <taxon>Streptophyta</taxon>
        <taxon>Embryophyta</taxon>
        <taxon>Tracheophyta</taxon>
        <taxon>Spermatophyta</taxon>
        <taxon>Magnoliopsida</taxon>
        <taxon>Ranunculales</taxon>
        <taxon>Papaveraceae</taxon>
        <taxon>Papaveroideae</taxon>
        <taxon>Papaver</taxon>
    </lineage>
</organism>
<keyword evidence="3" id="KW-0520">NAD</keyword>
<protein>
    <submittedName>
        <fullName evidence="7">Uncharacterized protein</fullName>
    </submittedName>
</protein>
<dbReference type="GO" id="GO:0030267">
    <property type="term" value="F:glyoxylate reductase (NADPH) activity"/>
    <property type="evidence" value="ECO:0007669"/>
    <property type="project" value="TreeGrafter"/>
</dbReference>
<dbReference type="PANTHER" id="PTHR10996">
    <property type="entry name" value="2-HYDROXYACID DEHYDROGENASE-RELATED"/>
    <property type="match status" value="1"/>
</dbReference>
<evidence type="ECO:0000259" key="6">
    <source>
        <dbReference type="Pfam" id="PF02826"/>
    </source>
</evidence>
<feature type="domain" description="D-isomer specific 2-hydroxyacid dehydrogenase catalytic" evidence="5">
    <location>
        <begin position="33"/>
        <end position="321"/>
    </location>
</feature>
<dbReference type="AlphaFoldDB" id="A0AA41SK08"/>
<evidence type="ECO:0000256" key="4">
    <source>
        <dbReference type="RuleBase" id="RU003719"/>
    </source>
</evidence>
<dbReference type="InterPro" id="IPR050223">
    <property type="entry name" value="D-isomer_2-hydroxyacid_DH"/>
</dbReference>
<dbReference type="CDD" id="cd12156">
    <property type="entry name" value="HPPR"/>
    <property type="match status" value="1"/>
</dbReference>
<evidence type="ECO:0000256" key="2">
    <source>
        <dbReference type="ARBA" id="ARBA00023002"/>
    </source>
</evidence>
<evidence type="ECO:0000313" key="8">
    <source>
        <dbReference type="Proteomes" id="UP001177140"/>
    </source>
</evidence>
<dbReference type="GO" id="GO:0016618">
    <property type="term" value="F:hydroxypyruvate reductase [NAD(P)H] activity"/>
    <property type="evidence" value="ECO:0007669"/>
    <property type="project" value="TreeGrafter"/>
</dbReference>
<dbReference type="InterPro" id="IPR036291">
    <property type="entry name" value="NAD(P)-bd_dom_sf"/>
</dbReference>
<gene>
    <name evidence="7" type="ORF">MKW94_008324</name>
</gene>
<keyword evidence="2 4" id="KW-0560">Oxidoreductase</keyword>
<keyword evidence="1" id="KW-0521">NADP</keyword>
<dbReference type="GO" id="GO:0005829">
    <property type="term" value="C:cytosol"/>
    <property type="evidence" value="ECO:0007669"/>
    <property type="project" value="TreeGrafter"/>
</dbReference>
<comment type="caution">
    <text evidence="7">The sequence shown here is derived from an EMBL/GenBank/DDBJ whole genome shotgun (WGS) entry which is preliminary data.</text>
</comment>
<dbReference type="PANTHER" id="PTHR10996:SF179">
    <property type="entry name" value="D-ISOMER SPECIFIC 2-HYDROXYACID DEHYDROGENASE FAMILY PROTEIN-RELATED"/>
    <property type="match status" value="1"/>
</dbReference>
<accession>A0AA41SK08</accession>
<evidence type="ECO:0000313" key="7">
    <source>
        <dbReference type="EMBL" id="MCL7038127.1"/>
    </source>
</evidence>
<sequence length="324" mass="35551">MERKKYESPLTLILHKFLFKPSFDEQFIKKFKILNITDLSIPLNEFLTTHCQSIKAVICGGGAPVSIETLRCLPSLGCVLTVSTGLNHIDLAECKRRGIAVCNAGTIYSEDVADFAVGLLIDVLRRISSADRFVRAGIWPAQCKSPLGSNLGGKRVGIVGLGSIGFKVAKRLEAFGCIISYNSRNKKSTAPFPYYSNVVNLASNNDILVLCCELNKETFHIINKEVMVALGKKGIIINVGRGALIDEKELVQRLVQAKIRGAGLDVFENEPYVPKEFLKLDNVVLSSHKAVITRESFSALHELLIANLDAFFSGKPLVSLVKND</sequence>
<comment type="similarity">
    <text evidence="4">Belongs to the D-isomer specific 2-hydroxyacid dehydrogenase family.</text>
</comment>
<dbReference type="Proteomes" id="UP001177140">
    <property type="component" value="Unassembled WGS sequence"/>
</dbReference>
<name>A0AA41SK08_PAPNU</name>
<dbReference type="SUPFAM" id="SSF51735">
    <property type="entry name" value="NAD(P)-binding Rossmann-fold domains"/>
    <property type="match status" value="1"/>
</dbReference>
<dbReference type="EMBL" id="JAJJMA010187110">
    <property type="protein sequence ID" value="MCL7038127.1"/>
    <property type="molecule type" value="Genomic_DNA"/>
</dbReference>
<dbReference type="SUPFAM" id="SSF52283">
    <property type="entry name" value="Formate/glycerate dehydrogenase catalytic domain-like"/>
    <property type="match status" value="1"/>
</dbReference>
<feature type="domain" description="D-isomer specific 2-hydroxyacid dehydrogenase NAD-binding" evidence="6">
    <location>
        <begin position="117"/>
        <end position="290"/>
    </location>
</feature>
<dbReference type="GO" id="GO:0051287">
    <property type="term" value="F:NAD binding"/>
    <property type="evidence" value="ECO:0007669"/>
    <property type="project" value="InterPro"/>
</dbReference>
<dbReference type="Pfam" id="PF00389">
    <property type="entry name" value="2-Hacid_dh"/>
    <property type="match status" value="1"/>
</dbReference>
<dbReference type="InterPro" id="IPR006140">
    <property type="entry name" value="D-isomer_DH_NAD-bd"/>
</dbReference>
<dbReference type="Pfam" id="PF02826">
    <property type="entry name" value="2-Hacid_dh_C"/>
    <property type="match status" value="1"/>
</dbReference>